<dbReference type="Gene3D" id="1.20.120.520">
    <property type="entry name" value="nmb1532 protein domain like"/>
    <property type="match status" value="1"/>
</dbReference>
<comment type="caution">
    <text evidence="2">The sequence shown here is derived from an EMBL/GenBank/DDBJ whole genome shotgun (WGS) entry which is preliminary data.</text>
</comment>
<gene>
    <name evidence="2" type="ORF">DFR36_103181</name>
</gene>
<dbReference type="RefSeq" id="WP_019372908.1">
    <property type="nucleotide sequence ID" value="NZ_ALEE01000123.1"/>
</dbReference>
<sequence length="142" mass="15977">MNIDRFKREHADILDQIDALRRLTHAGVAENASAIAQGIVAMSSTIRLHLAVEDRLLYPALQASGNDALAQLGKRFQDEMGEIASNYMAFARRWNTAERVTADPAGFKGDANVVLRSVYDRMRHEDRDFYPRIEAAESTLAW</sequence>
<accession>A0A317REL9</accession>
<proteinExistence type="predicted"/>
<evidence type="ECO:0000259" key="1">
    <source>
        <dbReference type="Pfam" id="PF01814"/>
    </source>
</evidence>
<dbReference type="InterPro" id="IPR012312">
    <property type="entry name" value="Hemerythrin-like"/>
</dbReference>
<name>A0A317REL9_9BURK</name>
<dbReference type="AlphaFoldDB" id="A0A317REL9"/>
<evidence type="ECO:0000313" key="2">
    <source>
        <dbReference type="EMBL" id="PWW46906.1"/>
    </source>
</evidence>
<dbReference type="Proteomes" id="UP000246483">
    <property type="component" value="Unassembled WGS sequence"/>
</dbReference>
<dbReference type="EMBL" id="QGUB01000003">
    <property type="protein sequence ID" value="PWW46906.1"/>
    <property type="molecule type" value="Genomic_DNA"/>
</dbReference>
<protein>
    <submittedName>
        <fullName evidence="2">Hemerythrin HHE cation binding domain-containing protein</fullName>
    </submittedName>
</protein>
<feature type="domain" description="Hemerythrin-like" evidence="1">
    <location>
        <begin position="3"/>
        <end position="133"/>
    </location>
</feature>
<organism evidence="2 3">
    <name type="scientific">Melaminivora alkalimesophila</name>
    <dbReference type="NCBI Taxonomy" id="1165852"/>
    <lineage>
        <taxon>Bacteria</taxon>
        <taxon>Pseudomonadati</taxon>
        <taxon>Pseudomonadota</taxon>
        <taxon>Betaproteobacteria</taxon>
        <taxon>Burkholderiales</taxon>
        <taxon>Comamonadaceae</taxon>
        <taxon>Melaminivora</taxon>
    </lineage>
</organism>
<keyword evidence="3" id="KW-1185">Reference proteome</keyword>
<dbReference type="Pfam" id="PF01814">
    <property type="entry name" value="Hemerythrin"/>
    <property type="match status" value="1"/>
</dbReference>
<reference evidence="2 3" key="1">
    <citation type="submission" date="2018-05" db="EMBL/GenBank/DDBJ databases">
        <title>Genomic Encyclopedia of Type Strains, Phase IV (KMG-IV): sequencing the most valuable type-strain genomes for metagenomic binning, comparative biology and taxonomic classification.</title>
        <authorList>
            <person name="Goeker M."/>
        </authorList>
    </citation>
    <scope>NUCLEOTIDE SEQUENCE [LARGE SCALE GENOMIC DNA]</scope>
    <source>
        <strain evidence="2 3">DSM 26006</strain>
    </source>
</reference>
<evidence type="ECO:0000313" key="3">
    <source>
        <dbReference type="Proteomes" id="UP000246483"/>
    </source>
</evidence>
<dbReference type="OrthoDB" id="8809825at2"/>